<keyword evidence="2" id="KW-0408">Iron</keyword>
<dbReference type="PROSITE" id="PS51379">
    <property type="entry name" value="4FE4S_FER_2"/>
    <property type="match status" value="2"/>
</dbReference>
<organism evidence="5 6">
    <name type="scientific">Sedimentibacter acidaminivorans</name>
    <dbReference type="NCBI Taxonomy" id="913099"/>
    <lineage>
        <taxon>Bacteria</taxon>
        <taxon>Bacillati</taxon>
        <taxon>Bacillota</taxon>
        <taxon>Tissierellia</taxon>
        <taxon>Sedimentibacter</taxon>
    </lineage>
</organism>
<feature type="domain" description="4Fe-4S ferredoxin-type" evidence="4">
    <location>
        <begin position="42"/>
        <end position="71"/>
    </location>
</feature>
<keyword evidence="6" id="KW-1185">Reference proteome</keyword>
<keyword evidence="1" id="KW-0479">Metal-binding</keyword>
<dbReference type="EC" id="1.2.7.3" evidence="5"/>
<dbReference type="PROSITE" id="PS00198">
    <property type="entry name" value="4FE4S_FER_1"/>
    <property type="match status" value="2"/>
</dbReference>
<dbReference type="EMBL" id="JAGGKS010000003">
    <property type="protein sequence ID" value="MBP1925557.1"/>
    <property type="molecule type" value="Genomic_DNA"/>
</dbReference>
<comment type="caution">
    <text evidence="5">The sequence shown here is derived from an EMBL/GenBank/DDBJ whole genome shotgun (WGS) entry which is preliminary data.</text>
</comment>
<gene>
    <name evidence="5" type="ORF">J2Z76_001416</name>
</gene>
<dbReference type="Proteomes" id="UP001519342">
    <property type="component" value="Unassembled WGS sequence"/>
</dbReference>
<protein>
    <submittedName>
        <fullName evidence="5">2-oxoglutarate ferredoxin oxidoreductase subunit delta</fullName>
        <ecNumber evidence="5">1.2.7.3</ecNumber>
    </submittedName>
</protein>
<proteinExistence type="predicted"/>
<keyword evidence="3" id="KW-0411">Iron-sulfur</keyword>
<name>A0ABS4GDH0_9FIRM</name>
<dbReference type="GO" id="GO:0047553">
    <property type="term" value="F:2-oxoglutarate synthase activity"/>
    <property type="evidence" value="ECO:0007669"/>
    <property type="project" value="UniProtKB-EC"/>
</dbReference>
<dbReference type="Pfam" id="PF12838">
    <property type="entry name" value="Fer4_7"/>
    <property type="match status" value="1"/>
</dbReference>
<evidence type="ECO:0000256" key="2">
    <source>
        <dbReference type="ARBA" id="ARBA00023004"/>
    </source>
</evidence>
<keyword evidence="5" id="KW-0560">Oxidoreductase</keyword>
<evidence type="ECO:0000256" key="1">
    <source>
        <dbReference type="ARBA" id="ARBA00022723"/>
    </source>
</evidence>
<evidence type="ECO:0000313" key="6">
    <source>
        <dbReference type="Proteomes" id="UP001519342"/>
    </source>
</evidence>
<dbReference type="SUPFAM" id="SSF54862">
    <property type="entry name" value="4Fe-4S ferredoxins"/>
    <property type="match status" value="1"/>
</dbReference>
<dbReference type="PANTHER" id="PTHR43122:SF2">
    <property type="entry name" value="FERREDOXIN SUBUNIT OF PYRUVATE:FLAVODOXIN OXIDOREDUCTASE"/>
    <property type="match status" value="1"/>
</dbReference>
<dbReference type="InterPro" id="IPR017900">
    <property type="entry name" value="4Fe4S_Fe_S_CS"/>
</dbReference>
<reference evidence="5 6" key="1">
    <citation type="submission" date="2021-03" db="EMBL/GenBank/DDBJ databases">
        <title>Genomic Encyclopedia of Type Strains, Phase IV (KMG-IV): sequencing the most valuable type-strain genomes for metagenomic binning, comparative biology and taxonomic classification.</title>
        <authorList>
            <person name="Goeker M."/>
        </authorList>
    </citation>
    <scope>NUCLEOTIDE SEQUENCE [LARGE SCALE GENOMIC DNA]</scope>
    <source>
        <strain evidence="5 6">DSM 24004</strain>
    </source>
</reference>
<dbReference type="Gene3D" id="3.30.70.20">
    <property type="match status" value="2"/>
</dbReference>
<feature type="domain" description="4Fe-4S ferredoxin-type" evidence="4">
    <location>
        <begin position="4"/>
        <end position="33"/>
    </location>
</feature>
<evidence type="ECO:0000256" key="3">
    <source>
        <dbReference type="ARBA" id="ARBA00023014"/>
    </source>
</evidence>
<evidence type="ECO:0000259" key="4">
    <source>
        <dbReference type="PROSITE" id="PS51379"/>
    </source>
</evidence>
<accession>A0ABS4GDH0</accession>
<evidence type="ECO:0000313" key="5">
    <source>
        <dbReference type="EMBL" id="MBP1925557.1"/>
    </source>
</evidence>
<dbReference type="RefSeq" id="WP_209511283.1">
    <property type="nucleotide sequence ID" value="NZ_JAGGKS010000003.1"/>
</dbReference>
<sequence length="71" mass="7771">MAKGKVTFNEDICKGCELCVSVCPKKIISLNKNVINKKGYNPAYVTDQDECIACGNCAIMCPDSVIKVERL</sequence>
<dbReference type="PANTHER" id="PTHR43122">
    <property type="entry name" value="FERREDOXIN SUBUNIT OF PYRUVATE:FLAVODOXIN OXIDOREDUCTASE-RELATED"/>
    <property type="match status" value="1"/>
</dbReference>
<dbReference type="InterPro" id="IPR017896">
    <property type="entry name" value="4Fe4S_Fe-S-bd"/>
</dbReference>